<keyword evidence="8 9" id="KW-0413">Isomerase</keyword>
<gene>
    <name evidence="9" type="primary">trpF</name>
    <name evidence="11" type="ORF">P343_10725</name>
</gene>
<dbReference type="PANTHER" id="PTHR42894:SF1">
    <property type="entry name" value="N-(5'-PHOSPHORIBOSYL)ANTHRANILATE ISOMERASE"/>
    <property type="match status" value="1"/>
</dbReference>
<name>V6IWV5_9BACL</name>
<dbReference type="InterPro" id="IPR011060">
    <property type="entry name" value="RibuloseP-bd_barrel"/>
</dbReference>
<evidence type="ECO:0000256" key="2">
    <source>
        <dbReference type="ARBA" id="ARBA00004664"/>
    </source>
</evidence>
<dbReference type="Gene3D" id="3.20.20.70">
    <property type="entry name" value="Aldolase class I"/>
    <property type="match status" value="1"/>
</dbReference>
<organism evidence="11 12">
    <name type="scientific">Sporolactobacillus laevolacticus DSM 442</name>
    <dbReference type="NCBI Taxonomy" id="1395513"/>
    <lineage>
        <taxon>Bacteria</taxon>
        <taxon>Bacillati</taxon>
        <taxon>Bacillota</taxon>
        <taxon>Bacilli</taxon>
        <taxon>Bacillales</taxon>
        <taxon>Sporolactobacillaceae</taxon>
        <taxon>Sporolactobacillus</taxon>
    </lineage>
</organism>
<keyword evidence="7 9" id="KW-0057">Aromatic amino acid biosynthesis</keyword>
<dbReference type="EC" id="5.3.1.24" evidence="3 9"/>
<evidence type="ECO:0000256" key="6">
    <source>
        <dbReference type="ARBA" id="ARBA00022822"/>
    </source>
</evidence>
<protein>
    <recommendedName>
        <fullName evidence="4 9">N-(5'-phosphoribosyl)anthranilate isomerase</fullName>
        <shortName evidence="9">PRAI</shortName>
        <ecNumber evidence="3 9">5.3.1.24</ecNumber>
    </recommendedName>
</protein>
<reference evidence="11 12" key="1">
    <citation type="journal article" date="2013" name="Genome Announc.">
        <title>Genome Sequence of Sporolactobacillus laevolacticus DSM442, an Efficient Polymer-Grade D-Lactate Producer from Agricultural Waste Cottonseed as a Nitrogen Source.</title>
        <authorList>
            <person name="Wang H."/>
            <person name="Wang L."/>
            <person name="Ju J."/>
            <person name="Yu B."/>
            <person name="Ma Y."/>
        </authorList>
    </citation>
    <scope>NUCLEOTIDE SEQUENCE [LARGE SCALE GENOMIC DNA]</scope>
    <source>
        <strain evidence="11 12">DSM 442</strain>
    </source>
</reference>
<evidence type="ECO:0000259" key="10">
    <source>
        <dbReference type="Pfam" id="PF00697"/>
    </source>
</evidence>
<evidence type="ECO:0000313" key="12">
    <source>
        <dbReference type="Proteomes" id="UP000018296"/>
    </source>
</evidence>
<comment type="catalytic activity">
    <reaction evidence="1 9">
        <text>N-(5-phospho-beta-D-ribosyl)anthranilate = 1-(2-carboxyphenylamino)-1-deoxy-D-ribulose 5-phosphate</text>
        <dbReference type="Rhea" id="RHEA:21540"/>
        <dbReference type="ChEBI" id="CHEBI:18277"/>
        <dbReference type="ChEBI" id="CHEBI:58613"/>
        <dbReference type="EC" id="5.3.1.24"/>
    </reaction>
</comment>
<dbReference type="PATRIC" id="fig|1395513.3.peg.2166"/>
<dbReference type="NCBIfam" id="NF002301">
    <property type="entry name" value="PRK01222.2-1"/>
    <property type="match status" value="1"/>
</dbReference>
<dbReference type="InterPro" id="IPR001240">
    <property type="entry name" value="PRAI_dom"/>
</dbReference>
<dbReference type="RefSeq" id="WP_023510394.1">
    <property type="nucleotide sequence ID" value="NZ_AWTC01000009.1"/>
</dbReference>
<dbReference type="InterPro" id="IPR044643">
    <property type="entry name" value="TrpF_fam"/>
</dbReference>
<dbReference type="CDD" id="cd00405">
    <property type="entry name" value="PRAI"/>
    <property type="match status" value="1"/>
</dbReference>
<comment type="pathway">
    <text evidence="2 9">Amino-acid biosynthesis; L-tryptophan biosynthesis; L-tryptophan from chorismate: step 3/5.</text>
</comment>
<dbReference type="AlphaFoldDB" id="V6IWV5"/>
<evidence type="ECO:0000256" key="9">
    <source>
        <dbReference type="HAMAP-Rule" id="MF_00135"/>
    </source>
</evidence>
<dbReference type="Pfam" id="PF00697">
    <property type="entry name" value="PRAI"/>
    <property type="match status" value="1"/>
</dbReference>
<evidence type="ECO:0000313" key="11">
    <source>
        <dbReference type="EMBL" id="EST11725.1"/>
    </source>
</evidence>
<comment type="similarity">
    <text evidence="9">Belongs to the TrpF family.</text>
</comment>
<dbReference type="STRING" id="1395513.P343_10725"/>
<dbReference type="OrthoDB" id="9786954at2"/>
<evidence type="ECO:0000256" key="5">
    <source>
        <dbReference type="ARBA" id="ARBA00022605"/>
    </source>
</evidence>
<evidence type="ECO:0000256" key="4">
    <source>
        <dbReference type="ARBA" id="ARBA00022272"/>
    </source>
</evidence>
<keyword evidence="6 9" id="KW-0822">Tryptophan biosynthesis</keyword>
<dbReference type="GO" id="GO:0000162">
    <property type="term" value="P:L-tryptophan biosynthetic process"/>
    <property type="evidence" value="ECO:0007669"/>
    <property type="project" value="UniProtKB-UniRule"/>
</dbReference>
<comment type="caution">
    <text evidence="11">The sequence shown here is derived from an EMBL/GenBank/DDBJ whole genome shotgun (WGS) entry which is preliminary data.</text>
</comment>
<sequence length="223" mass="24644">MRPLLKFCGNHSYEDLKLTASSKADFIGFIFTEKSRRTVSAAQAAGWLEQLGTVLKKKMVGVFANDSLEQVKLVIKTVPLDIVQLHGSETPRQTAAIKQSLGLPVWKALHHGADTLQQMRRYDGLADGFVIDTKVNGQLGGTGVSFDWTAVPDYMREAKRQRVPCLIAGGVTPDNIDALLNYQPMGIDLASGIERAFHKDSEQIRKIEEKVWMNRDQTTSTGG</sequence>
<keyword evidence="12" id="KW-1185">Reference proteome</keyword>
<dbReference type="UniPathway" id="UPA00035">
    <property type="reaction ID" value="UER00042"/>
</dbReference>
<dbReference type="SUPFAM" id="SSF51366">
    <property type="entry name" value="Ribulose-phoshate binding barrel"/>
    <property type="match status" value="1"/>
</dbReference>
<evidence type="ECO:0000256" key="3">
    <source>
        <dbReference type="ARBA" id="ARBA00012572"/>
    </source>
</evidence>
<accession>V6IWV5</accession>
<dbReference type="HAMAP" id="MF_00135">
    <property type="entry name" value="PRAI"/>
    <property type="match status" value="1"/>
</dbReference>
<keyword evidence="5 9" id="KW-0028">Amino-acid biosynthesis</keyword>
<dbReference type="GO" id="GO:0004640">
    <property type="term" value="F:phosphoribosylanthranilate isomerase activity"/>
    <property type="evidence" value="ECO:0007669"/>
    <property type="project" value="UniProtKB-UniRule"/>
</dbReference>
<dbReference type="Proteomes" id="UP000018296">
    <property type="component" value="Unassembled WGS sequence"/>
</dbReference>
<evidence type="ECO:0000256" key="1">
    <source>
        <dbReference type="ARBA" id="ARBA00001164"/>
    </source>
</evidence>
<dbReference type="InterPro" id="IPR013785">
    <property type="entry name" value="Aldolase_TIM"/>
</dbReference>
<dbReference type="PANTHER" id="PTHR42894">
    <property type="entry name" value="N-(5'-PHOSPHORIBOSYL)ANTHRANILATE ISOMERASE"/>
    <property type="match status" value="1"/>
</dbReference>
<dbReference type="eggNOG" id="COG0135">
    <property type="taxonomic scope" value="Bacteria"/>
</dbReference>
<proteinExistence type="inferred from homology"/>
<evidence type="ECO:0000256" key="7">
    <source>
        <dbReference type="ARBA" id="ARBA00023141"/>
    </source>
</evidence>
<dbReference type="EMBL" id="AWTC01000009">
    <property type="protein sequence ID" value="EST11725.1"/>
    <property type="molecule type" value="Genomic_DNA"/>
</dbReference>
<evidence type="ECO:0000256" key="8">
    <source>
        <dbReference type="ARBA" id="ARBA00023235"/>
    </source>
</evidence>
<feature type="domain" description="N-(5'phosphoribosyl) anthranilate isomerase (PRAI)" evidence="10">
    <location>
        <begin position="6"/>
        <end position="209"/>
    </location>
</feature>